<evidence type="ECO:0000313" key="1">
    <source>
        <dbReference type="EMBL" id="KAK3260441.1"/>
    </source>
</evidence>
<proteinExistence type="predicted"/>
<reference evidence="1 2" key="1">
    <citation type="journal article" date="2015" name="Genome Biol. Evol.">
        <title>Comparative Genomics of a Bacterivorous Green Alga Reveals Evolutionary Causalities and Consequences of Phago-Mixotrophic Mode of Nutrition.</title>
        <authorList>
            <person name="Burns J.A."/>
            <person name="Paasch A."/>
            <person name="Narechania A."/>
            <person name="Kim E."/>
        </authorList>
    </citation>
    <scope>NUCLEOTIDE SEQUENCE [LARGE SCALE GENOMIC DNA]</scope>
    <source>
        <strain evidence="1 2">PLY_AMNH</strain>
    </source>
</reference>
<comment type="caution">
    <text evidence="1">The sequence shown here is derived from an EMBL/GenBank/DDBJ whole genome shotgun (WGS) entry which is preliminary data.</text>
</comment>
<accession>A0AAE0FII5</accession>
<dbReference type="Proteomes" id="UP001190700">
    <property type="component" value="Unassembled WGS sequence"/>
</dbReference>
<dbReference type="EMBL" id="LGRX02017719">
    <property type="protein sequence ID" value="KAK3260441.1"/>
    <property type="molecule type" value="Genomic_DNA"/>
</dbReference>
<gene>
    <name evidence="1" type="ORF">CYMTET_30596</name>
</gene>
<organism evidence="1 2">
    <name type="scientific">Cymbomonas tetramitiformis</name>
    <dbReference type="NCBI Taxonomy" id="36881"/>
    <lineage>
        <taxon>Eukaryota</taxon>
        <taxon>Viridiplantae</taxon>
        <taxon>Chlorophyta</taxon>
        <taxon>Pyramimonadophyceae</taxon>
        <taxon>Pyramimonadales</taxon>
        <taxon>Pyramimonadaceae</taxon>
        <taxon>Cymbomonas</taxon>
    </lineage>
</organism>
<keyword evidence="2" id="KW-1185">Reference proteome</keyword>
<dbReference type="AlphaFoldDB" id="A0AAE0FII5"/>
<evidence type="ECO:0000313" key="2">
    <source>
        <dbReference type="Proteomes" id="UP001190700"/>
    </source>
</evidence>
<sequence>MLQTVGDEPGTAILTIKSLKAWVHAEFTVFTLFVKFTLTKKLKQAKGNAFAQGIHDGGTLTSGKKFQVFGLQFVDPLWEHNFVLCLALKRSPLNTNAVVALIFDKTLIERTGHPLKTLVSSMIADRAAKGVAESCELEMETRLHVELNTTRVAAQHGLVHSELRMYKALSLYQVVNKPSWALSDDQWVGAAEVEATLCITKTTTTCCQYEKVFAGAYGALIKGTTMNNLRAGYLDIVDVQKVSKTGGLPRIRKYDLSALGQQCVKRATLEGKRRFCGNVTEELTGAGVEMSDRPPTEEFAASETWAVISELREFEYVPSLQQLLFEHYLKRDVANAGREPWETFVLHKPPNTFRLRELLGGHTEFLKEVVGYAYPHNEVDMQVGPLLEKWACMFIYNNYVLTQKIEGDFNRIDNSGHRNASVDTISAVTAKRQVLIEKARKREIAELARVVKEVCLCGRRVKNLEAFTAFNVA</sequence>
<protein>
    <submittedName>
        <fullName evidence="1">Uncharacterized protein</fullName>
    </submittedName>
</protein>
<name>A0AAE0FII5_9CHLO</name>